<dbReference type="InterPro" id="IPR036388">
    <property type="entry name" value="WH-like_DNA-bd_sf"/>
</dbReference>
<dbReference type="GO" id="GO:0003677">
    <property type="term" value="F:DNA binding"/>
    <property type="evidence" value="ECO:0007669"/>
    <property type="project" value="UniProtKB-KW"/>
</dbReference>
<dbReference type="AlphaFoldDB" id="A0AAU6TR41"/>
<protein>
    <submittedName>
        <fullName evidence="6">LysR family transcriptional regulator</fullName>
    </submittedName>
</protein>
<feature type="domain" description="HTH lysR-type" evidence="5">
    <location>
        <begin position="1"/>
        <end position="56"/>
    </location>
</feature>
<dbReference type="Pfam" id="PF00126">
    <property type="entry name" value="HTH_1"/>
    <property type="match status" value="1"/>
</dbReference>
<organism evidence="6">
    <name type="scientific">bacterium 19GA11TI05</name>
    <dbReference type="NCBI Taxonomy" id="2920688"/>
    <lineage>
        <taxon>Bacteria</taxon>
    </lineage>
</organism>
<comment type="similarity">
    <text evidence="1">Belongs to the LysR transcriptional regulatory family.</text>
</comment>
<evidence type="ECO:0000256" key="4">
    <source>
        <dbReference type="ARBA" id="ARBA00023163"/>
    </source>
</evidence>
<evidence type="ECO:0000256" key="3">
    <source>
        <dbReference type="ARBA" id="ARBA00023125"/>
    </source>
</evidence>
<keyword evidence="3" id="KW-0238">DNA-binding</keyword>
<gene>
    <name evidence="6" type="ORF">MRM81_12365</name>
</gene>
<sequence>MNLLLVFDAVYRHRNISLAADQLALSPSALSHALNRLRNSLGDPLFIRHGGKMVPTANAENIAPQISAALQTLSVCFREMNAFDPALSTDTFTFAATDYTAAVIMPGLISRINRLAPGVTIRLLYSQNFNAVNDIRSGKVDFALGFEEGQKFPQRETEAITCFTDNYIVAVRRGHPEINNMLTQALYLAAGHVVVRPWADSQGAIDTYLEKQQLKRRIMVELPSLMAAPLIVSQTDLLSHCRKKGLHLFLICRIWWYSRCLSPRRSIF</sequence>
<dbReference type="InterPro" id="IPR005119">
    <property type="entry name" value="LysR_subst-bd"/>
</dbReference>
<evidence type="ECO:0000313" key="6">
    <source>
        <dbReference type="EMBL" id="XAG64283.1"/>
    </source>
</evidence>
<dbReference type="SUPFAM" id="SSF53850">
    <property type="entry name" value="Periplasmic binding protein-like II"/>
    <property type="match status" value="1"/>
</dbReference>
<dbReference type="InterPro" id="IPR036390">
    <property type="entry name" value="WH_DNA-bd_sf"/>
</dbReference>
<dbReference type="SUPFAM" id="SSF46785">
    <property type="entry name" value="Winged helix' DNA-binding domain"/>
    <property type="match status" value="1"/>
</dbReference>
<dbReference type="InterPro" id="IPR037402">
    <property type="entry name" value="YidZ_PBP2"/>
</dbReference>
<dbReference type="Gene3D" id="3.40.190.10">
    <property type="entry name" value="Periplasmic binding protein-like II"/>
    <property type="match status" value="2"/>
</dbReference>
<dbReference type="InterPro" id="IPR000847">
    <property type="entry name" value="LysR_HTH_N"/>
</dbReference>
<dbReference type="Pfam" id="PF03466">
    <property type="entry name" value="LysR_substrate"/>
    <property type="match status" value="1"/>
</dbReference>
<dbReference type="PANTHER" id="PTHR30118">
    <property type="entry name" value="HTH-TYPE TRANSCRIPTIONAL REGULATOR LEUO-RELATED"/>
    <property type="match status" value="1"/>
</dbReference>
<dbReference type="PANTHER" id="PTHR30118:SF15">
    <property type="entry name" value="TRANSCRIPTIONAL REGULATORY PROTEIN"/>
    <property type="match status" value="1"/>
</dbReference>
<dbReference type="GO" id="GO:0003700">
    <property type="term" value="F:DNA-binding transcription factor activity"/>
    <property type="evidence" value="ECO:0007669"/>
    <property type="project" value="InterPro"/>
</dbReference>
<keyword evidence="2" id="KW-0805">Transcription regulation</keyword>
<dbReference type="InterPro" id="IPR050389">
    <property type="entry name" value="LysR-type_TF"/>
</dbReference>
<evidence type="ECO:0000256" key="1">
    <source>
        <dbReference type="ARBA" id="ARBA00009437"/>
    </source>
</evidence>
<dbReference type="Gene3D" id="1.10.10.10">
    <property type="entry name" value="Winged helix-like DNA-binding domain superfamily/Winged helix DNA-binding domain"/>
    <property type="match status" value="1"/>
</dbReference>
<proteinExistence type="inferred from homology"/>
<keyword evidence="4" id="KW-0804">Transcription</keyword>
<dbReference type="CDD" id="cd08417">
    <property type="entry name" value="PBP2_Nitroaromatics_like"/>
    <property type="match status" value="1"/>
</dbReference>
<dbReference type="EMBL" id="CP095362">
    <property type="protein sequence ID" value="XAG64283.1"/>
    <property type="molecule type" value="Genomic_DNA"/>
</dbReference>
<dbReference type="PROSITE" id="PS50931">
    <property type="entry name" value="HTH_LYSR"/>
    <property type="match status" value="1"/>
</dbReference>
<accession>A0AAU6TR41</accession>
<evidence type="ECO:0000259" key="5">
    <source>
        <dbReference type="PROSITE" id="PS50931"/>
    </source>
</evidence>
<name>A0AAU6TR41_UNCXX</name>
<reference evidence="6" key="1">
    <citation type="submission" date="2022-03" db="EMBL/GenBank/DDBJ databases">
        <title>Sea Food Isolates.</title>
        <authorList>
            <person name="Li c."/>
        </authorList>
    </citation>
    <scope>NUCLEOTIDE SEQUENCE</scope>
    <source>
        <strain evidence="6">19GA11TI05</strain>
    </source>
</reference>
<evidence type="ECO:0000256" key="2">
    <source>
        <dbReference type="ARBA" id="ARBA00023015"/>
    </source>
</evidence>